<dbReference type="GO" id="GO:0005886">
    <property type="term" value="C:plasma membrane"/>
    <property type="evidence" value="ECO:0007669"/>
    <property type="project" value="UniProtKB-SubCell"/>
</dbReference>
<organism evidence="13 14">
    <name type="scientific">Phytohabitans suffuscus</name>
    <dbReference type="NCBI Taxonomy" id="624315"/>
    <lineage>
        <taxon>Bacteria</taxon>
        <taxon>Bacillati</taxon>
        <taxon>Actinomycetota</taxon>
        <taxon>Actinomycetes</taxon>
        <taxon>Micromonosporales</taxon>
        <taxon>Micromonosporaceae</taxon>
    </lineage>
</organism>
<feature type="transmembrane region" description="Helical" evidence="10">
    <location>
        <begin position="206"/>
        <end position="229"/>
    </location>
</feature>
<sequence length="425" mass="45016">MTTQVQPSETAASRTTVTPAVAETTLPRTTAEPAGPEERRSTGTTRRSDLFAIFGAAASAVCLTVVIFTQLAPFDGVLGFVVVSYVLFLGVYALLVSLDESGPAVRDRLAAAVIYSLALLMLLALVLVVLFTLVRGRHALAHLNFYYEDMRSAGPLQPLDVGGVRHAMIGTLEQISIALAITMPLGVIGAVFLSELPGSYSRFVRTIVEAMTALPSIVAGLFVYGTIILTLGMPLSGLAGAIALSVMMLPIIIRAADVVIRLVPGSLREASLALGASQWRTIWHVVLPTARSGITTAVILGTARGIGETSPVLLTVGATAVTNLDPTGNPQMSLPLLTFQLVRTPSDTMISRGFGAAAVLMTLVLFLFVLARLIGGRVPGQLTRGQRRRRVRASHRDALRYAARERSRRALAGQTTAPDQPTVGN</sequence>
<feature type="transmembrane region" description="Helical" evidence="10">
    <location>
        <begin position="77"/>
        <end position="97"/>
    </location>
</feature>
<dbReference type="KEGG" id="psuu:Psuf_016010"/>
<gene>
    <name evidence="13" type="primary">pstA_1</name>
    <name evidence="13" type="ORF">Psuf_016010</name>
</gene>
<evidence type="ECO:0000256" key="7">
    <source>
        <dbReference type="ARBA" id="ARBA00022692"/>
    </source>
</evidence>
<feature type="transmembrane region" description="Helical" evidence="10">
    <location>
        <begin position="109"/>
        <end position="134"/>
    </location>
</feature>
<keyword evidence="5 10" id="KW-1003">Cell membrane</keyword>
<dbReference type="CDD" id="cd06261">
    <property type="entry name" value="TM_PBP2"/>
    <property type="match status" value="1"/>
</dbReference>
<evidence type="ECO:0000256" key="1">
    <source>
        <dbReference type="ARBA" id="ARBA00003510"/>
    </source>
</evidence>
<feature type="compositionally biased region" description="Polar residues" evidence="11">
    <location>
        <begin position="413"/>
        <end position="425"/>
    </location>
</feature>
<dbReference type="EMBL" id="AP022871">
    <property type="protein sequence ID" value="BCB84288.1"/>
    <property type="molecule type" value="Genomic_DNA"/>
</dbReference>
<keyword evidence="6" id="KW-0592">Phosphate transport</keyword>
<comment type="function">
    <text evidence="1">Part of the binding-protein-dependent transport system for phosphate; probably responsible for the translocation of the substrate across the membrane.</text>
</comment>
<evidence type="ECO:0000259" key="12">
    <source>
        <dbReference type="PROSITE" id="PS50928"/>
    </source>
</evidence>
<feature type="transmembrane region" description="Helical" evidence="10">
    <location>
        <begin position="50"/>
        <end position="71"/>
    </location>
</feature>
<keyword evidence="4" id="KW-0813">Transport</keyword>
<evidence type="ECO:0000256" key="3">
    <source>
        <dbReference type="ARBA" id="ARBA00007069"/>
    </source>
</evidence>
<comment type="subcellular location">
    <subcellularLocation>
        <location evidence="2 10">Cell membrane</location>
        <topology evidence="2 10">Multi-pass membrane protein</topology>
    </subcellularLocation>
</comment>
<feature type="compositionally biased region" description="Polar residues" evidence="11">
    <location>
        <begin position="1"/>
        <end position="18"/>
    </location>
</feature>
<name>A0A6F8YE85_9ACTN</name>
<keyword evidence="7 10" id="KW-0812">Transmembrane</keyword>
<feature type="region of interest" description="Disordered" evidence="11">
    <location>
        <begin position="1"/>
        <end position="44"/>
    </location>
</feature>
<evidence type="ECO:0000256" key="2">
    <source>
        <dbReference type="ARBA" id="ARBA00004651"/>
    </source>
</evidence>
<evidence type="ECO:0000256" key="8">
    <source>
        <dbReference type="ARBA" id="ARBA00022989"/>
    </source>
</evidence>
<dbReference type="PROSITE" id="PS50928">
    <property type="entry name" value="ABC_TM1"/>
    <property type="match status" value="1"/>
</dbReference>
<evidence type="ECO:0000256" key="4">
    <source>
        <dbReference type="ARBA" id="ARBA00022448"/>
    </source>
</evidence>
<evidence type="ECO:0000256" key="9">
    <source>
        <dbReference type="ARBA" id="ARBA00023136"/>
    </source>
</evidence>
<dbReference type="InterPro" id="IPR000515">
    <property type="entry name" value="MetI-like"/>
</dbReference>
<dbReference type="InterPro" id="IPR051408">
    <property type="entry name" value="Phosphate_transprt_permease"/>
</dbReference>
<dbReference type="GO" id="GO:0005315">
    <property type="term" value="F:phosphate transmembrane transporter activity"/>
    <property type="evidence" value="ECO:0007669"/>
    <property type="project" value="InterPro"/>
</dbReference>
<dbReference type="PANTHER" id="PTHR42922:SF1">
    <property type="entry name" value="PHOSPHATE TRANSPORT SYSTEM PERMEASE PROTEIN PSTA"/>
    <property type="match status" value="1"/>
</dbReference>
<protein>
    <recommendedName>
        <fullName evidence="10">Phosphate transport system permease protein PstA</fullName>
    </recommendedName>
</protein>
<feature type="domain" description="ABC transmembrane type-1" evidence="12">
    <location>
        <begin position="168"/>
        <end position="371"/>
    </location>
</feature>
<evidence type="ECO:0000256" key="6">
    <source>
        <dbReference type="ARBA" id="ARBA00022592"/>
    </source>
</evidence>
<evidence type="ECO:0000256" key="5">
    <source>
        <dbReference type="ARBA" id="ARBA00022475"/>
    </source>
</evidence>
<dbReference type="SUPFAM" id="SSF161098">
    <property type="entry name" value="MetI-like"/>
    <property type="match status" value="1"/>
</dbReference>
<dbReference type="PANTHER" id="PTHR42922">
    <property type="entry name" value="PHOSPHATE TRANSPORT SYSTEM PERMEASE PROTEIN PSTA"/>
    <property type="match status" value="1"/>
</dbReference>
<dbReference type="AlphaFoldDB" id="A0A6F8YE85"/>
<evidence type="ECO:0000256" key="10">
    <source>
        <dbReference type="RuleBase" id="RU363043"/>
    </source>
</evidence>
<comment type="similarity">
    <text evidence="3 10">Belongs to the binding-protein-dependent transport system permease family. CysTW subfamily.</text>
</comment>
<proteinExistence type="inferred from homology"/>
<dbReference type="Pfam" id="PF00528">
    <property type="entry name" value="BPD_transp_1"/>
    <property type="match status" value="1"/>
</dbReference>
<evidence type="ECO:0000313" key="13">
    <source>
        <dbReference type="EMBL" id="BCB84288.1"/>
    </source>
</evidence>
<feature type="transmembrane region" description="Helical" evidence="10">
    <location>
        <begin position="235"/>
        <end position="253"/>
    </location>
</feature>
<keyword evidence="8 10" id="KW-1133">Transmembrane helix</keyword>
<dbReference type="GO" id="GO:0035435">
    <property type="term" value="P:phosphate ion transmembrane transport"/>
    <property type="evidence" value="ECO:0007669"/>
    <property type="project" value="InterPro"/>
</dbReference>
<reference evidence="13 14" key="1">
    <citation type="submission" date="2020-03" db="EMBL/GenBank/DDBJ databases">
        <title>Whole genome shotgun sequence of Phytohabitans suffuscus NBRC 105367.</title>
        <authorList>
            <person name="Komaki H."/>
            <person name="Tamura T."/>
        </authorList>
    </citation>
    <scope>NUCLEOTIDE SEQUENCE [LARGE SCALE GENOMIC DNA]</scope>
    <source>
        <strain evidence="13 14">NBRC 105367</strain>
    </source>
</reference>
<dbReference type="Gene3D" id="1.10.3720.10">
    <property type="entry name" value="MetI-like"/>
    <property type="match status" value="1"/>
</dbReference>
<dbReference type="InterPro" id="IPR005672">
    <property type="entry name" value="Phosphate_PstA"/>
</dbReference>
<feature type="transmembrane region" description="Helical" evidence="10">
    <location>
        <begin position="175"/>
        <end position="194"/>
    </location>
</feature>
<feature type="region of interest" description="Disordered" evidence="11">
    <location>
        <begin position="405"/>
        <end position="425"/>
    </location>
</feature>
<dbReference type="NCBIfam" id="TIGR00974">
    <property type="entry name" value="3a0107s02c"/>
    <property type="match status" value="1"/>
</dbReference>
<keyword evidence="9 10" id="KW-0472">Membrane</keyword>
<evidence type="ECO:0000256" key="11">
    <source>
        <dbReference type="SAM" id="MobiDB-lite"/>
    </source>
</evidence>
<reference evidence="13 14" key="2">
    <citation type="submission" date="2020-03" db="EMBL/GenBank/DDBJ databases">
        <authorList>
            <person name="Ichikawa N."/>
            <person name="Kimura A."/>
            <person name="Kitahashi Y."/>
            <person name="Uohara A."/>
        </authorList>
    </citation>
    <scope>NUCLEOTIDE SEQUENCE [LARGE SCALE GENOMIC DNA]</scope>
    <source>
        <strain evidence="13 14">NBRC 105367</strain>
    </source>
</reference>
<accession>A0A6F8YE85</accession>
<keyword evidence="14" id="KW-1185">Reference proteome</keyword>
<dbReference type="RefSeq" id="WP_173155409.1">
    <property type="nucleotide sequence ID" value="NZ_AP022871.1"/>
</dbReference>
<dbReference type="Proteomes" id="UP000503011">
    <property type="component" value="Chromosome"/>
</dbReference>
<dbReference type="InterPro" id="IPR035906">
    <property type="entry name" value="MetI-like_sf"/>
</dbReference>
<evidence type="ECO:0000313" key="14">
    <source>
        <dbReference type="Proteomes" id="UP000503011"/>
    </source>
</evidence>
<feature type="transmembrane region" description="Helical" evidence="10">
    <location>
        <begin position="353"/>
        <end position="374"/>
    </location>
</feature>